<keyword evidence="2" id="KW-0813">Transport</keyword>
<dbReference type="RefSeq" id="WP_078693162.1">
    <property type="nucleotide sequence ID" value="NZ_FUWX01000005.1"/>
</dbReference>
<keyword evidence="5 9" id="KW-0676">Redox-active center</keyword>
<reference evidence="11 12" key="1">
    <citation type="submission" date="2017-02" db="EMBL/GenBank/DDBJ databases">
        <authorList>
            <person name="Peterson S.W."/>
        </authorList>
    </citation>
    <scope>NUCLEOTIDE SEQUENCE [LARGE SCALE GENOMIC DNA]</scope>
    <source>
        <strain evidence="11 12">ATCC 700028</strain>
    </source>
</reference>
<keyword evidence="12" id="KW-1185">Reference proteome</keyword>
<evidence type="ECO:0000256" key="7">
    <source>
        <dbReference type="PIRNR" id="PIRNR000077"/>
    </source>
</evidence>
<organism evidence="11 12">
    <name type="scientific">Cetobacterium ceti</name>
    <dbReference type="NCBI Taxonomy" id="180163"/>
    <lineage>
        <taxon>Bacteria</taxon>
        <taxon>Fusobacteriati</taxon>
        <taxon>Fusobacteriota</taxon>
        <taxon>Fusobacteriia</taxon>
        <taxon>Fusobacteriales</taxon>
        <taxon>Fusobacteriaceae</taxon>
        <taxon>Cetobacterium</taxon>
    </lineage>
</organism>
<dbReference type="PANTHER" id="PTHR45663:SF11">
    <property type="entry name" value="GEO12009P1"/>
    <property type="match status" value="1"/>
</dbReference>
<gene>
    <name evidence="11" type="ORF">SAMN02745174_00629</name>
</gene>
<evidence type="ECO:0000256" key="2">
    <source>
        <dbReference type="ARBA" id="ARBA00022448"/>
    </source>
</evidence>
<dbReference type="InterPro" id="IPR017937">
    <property type="entry name" value="Thioredoxin_CS"/>
</dbReference>
<evidence type="ECO:0000313" key="11">
    <source>
        <dbReference type="EMBL" id="SJZ46777.1"/>
    </source>
</evidence>
<dbReference type="InterPro" id="IPR036249">
    <property type="entry name" value="Thioredoxin-like_sf"/>
</dbReference>
<feature type="active site" description="Nucleophile" evidence="8">
    <location>
        <position position="32"/>
    </location>
</feature>
<dbReference type="GO" id="GO:0015035">
    <property type="term" value="F:protein-disulfide reductase activity"/>
    <property type="evidence" value="ECO:0007669"/>
    <property type="project" value="UniProtKB-UniRule"/>
</dbReference>
<dbReference type="FunFam" id="3.40.30.10:FF:000001">
    <property type="entry name" value="Thioredoxin"/>
    <property type="match status" value="1"/>
</dbReference>
<dbReference type="InterPro" id="IPR013766">
    <property type="entry name" value="Thioredoxin_domain"/>
</dbReference>
<evidence type="ECO:0000256" key="9">
    <source>
        <dbReference type="PIRSR" id="PIRSR000077-4"/>
    </source>
</evidence>
<dbReference type="PANTHER" id="PTHR45663">
    <property type="entry name" value="GEO12009P1"/>
    <property type="match status" value="1"/>
</dbReference>
<dbReference type="InterPro" id="IPR005746">
    <property type="entry name" value="Thioredoxin"/>
</dbReference>
<dbReference type="Proteomes" id="UP000191153">
    <property type="component" value="Unassembled WGS sequence"/>
</dbReference>
<dbReference type="AlphaFoldDB" id="A0A1T4KWU0"/>
<protein>
    <recommendedName>
        <fullName evidence="6 7">Thioredoxin</fullName>
    </recommendedName>
</protein>
<dbReference type="Pfam" id="PF00085">
    <property type="entry name" value="Thioredoxin"/>
    <property type="match status" value="1"/>
</dbReference>
<evidence type="ECO:0000256" key="4">
    <source>
        <dbReference type="ARBA" id="ARBA00023157"/>
    </source>
</evidence>
<evidence type="ECO:0000256" key="6">
    <source>
        <dbReference type="NCBIfam" id="TIGR01068"/>
    </source>
</evidence>
<dbReference type="GO" id="GO:0005737">
    <property type="term" value="C:cytoplasm"/>
    <property type="evidence" value="ECO:0007669"/>
    <property type="project" value="TreeGrafter"/>
</dbReference>
<feature type="domain" description="Thioredoxin" evidence="10">
    <location>
        <begin position="1"/>
        <end position="105"/>
    </location>
</feature>
<keyword evidence="3" id="KW-0249">Electron transport</keyword>
<dbReference type="STRING" id="180163.SAMN02745174_00629"/>
<dbReference type="EMBL" id="FUWX01000005">
    <property type="protein sequence ID" value="SJZ46777.1"/>
    <property type="molecule type" value="Genomic_DNA"/>
</dbReference>
<dbReference type="CDD" id="cd02947">
    <property type="entry name" value="TRX_family"/>
    <property type="match status" value="1"/>
</dbReference>
<comment type="similarity">
    <text evidence="1 7">Belongs to the thioredoxin family.</text>
</comment>
<keyword evidence="4 9" id="KW-1015">Disulfide bond</keyword>
<feature type="disulfide bond" description="Redox-active" evidence="9">
    <location>
        <begin position="32"/>
        <end position="35"/>
    </location>
</feature>
<evidence type="ECO:0000256" key="8">
    <source>
        <dbReference type="PIRSR" id="PIRSR000077-1"/>
    </source>
</evidence>
<evidence type="ECO:0000259" key="10">
    <source>
        <dbReference type="PROSITE" id="PS51352"/>
    </source>
</evidence>
<dbReference type="PIRSF" id="PIRSF000077">
    <property type="entry name" value="Thioredoxin"/>
    <property type="match status" value="1"/>
</dbReference>
<dbReference type="PROSITE" id="PS51352">
    <property type="entry name" value="THIOREDOXIN_2"/>
    <property type="match status" value="1"/>
</dbReference>
<accession>A0A1T4KWU0</accession>
<feature type="site" description="Contributes to redox potential value" evidence="8">
    <location>
        <position position="34"/>
    </location>
</feature>
<feature type="site" description="Contributes to redox potential value" evidence="8">
    <location>
        <position position="33"/>
    </location>
</feature>
<name>A0A1T4KWU0_9FUSO</name>
<dbReference type="SUPFAM" id="SSF52833">
    <property type="entry name" value="Thioredoxin-like"/>
    <property type="match status" value="1"/>
</dbReference>
<dbReference type="OrthoDB" id="9790390at2"/>
<dbReference type="NCBIfam" id="TIGR01068">
    <property type="entry name" value="thioredoxin"/>
    <property type="match status" value="1"/>
</dbReference>
<dbReference type="Gene3D" id="3.40.30.10">
    <property type="entry name" value="Glutaredoxin"/>
    <property type="match status" value="1"/>
</dbReference>
<feature type="site" description="Deprotonates C-terminal active site Cys" evidence="8">
    <location>
        <position position="26"/>
    </location>
</feature>
<feature type="active site" description="Nucleophile" evidence="8">
    <location>
        <position position="35"/>
    </location>
</feature>
<dbReference type="PROSITE" id="PS00194">
    <property type="entry name" value="THIOREDOXIN_1"/>
    <property type="match status" value="1"/>
</dbReference>
<evidence type="ECO:0000256" key="5">
    <source>
        <dbReference type="ARBA" id="ARBA00023284"/>
    </source>
</evidence>
<evidence type="ECO:0000313" key="12">
    <source>
        <dbReference type="Proteomes" id="UP000191153"/>
    </source>
</evidence>
<evidence type="ECO:0000256" key="1">
    <source>
        <dbReference type="ARBA" id="ARBA00008987"/>
    </source>
</evidence>
<sequence length="105" mass="11808">MSNIVKLDVNNFKKEVLEAKGLVLVDFWADWCGPCKMLGPILDELSTELELIKIAKVNVDESGELAGEYGIRSIPTMIIFKDGQKVDQIVGLRQKAELKELLLQY</sequence>
<proteinExistence type="inferred from homology"/>
<dbReference type="PRINTS" id="PR00421">
    <property type="entry name" value="THIOREDOXIN"/>
</dbReference>
<evidence type="ECO:0000256" key="3">
    <source>
        <dbReference type="ARBA" id="ARBA00022982"/>
    </source>
</evidence>